<reference evidence="9" key="2">
    <citation type="submission" date="2023-05" db="EMBL/GenBank/DDBJ databases">
        <authorList>
            <consortium name="Lawrence Berkeley National Laboratory"/>
            <person name="Steindorff A."/>
            <person name="Hensen N."/>
            <person name="Bonometti L."/>
            <person name="Westerberg I."/>
            <person name="Brannstrom I.O."/>
            <person name="Guillou S."/>
            <person name="Cros-Aarteil S."/>
            <person name="Calhoun S."/>
            <person name="Haridas S."/>
            <person name="Kuo A."/>
            <person name="Mondo S."/>
            <person name="Pangilinan J."/>
            <person name="Riley R."/>
            <person name="Labutti K."/>
            <person name="Andreopoulos B."/>
            <person name="Lipzen A."/>
            <person name="Chen C."/>
            <person name="Yanf M."/>
            <person name="Daum C."/>
            <person name="Ng V."/>
            <person name="Clum A."/>
            <person name="Ohm R."/>
            <person name="Martin F."/>
            <person name="Silar P."/>
            <person name="Natvig D."/>
            <person name="Lalanne C."/>
            <person name="Gautier V."/>
            <person name="Ament-Velasquez S.L."/>
            <person name="Kruys A."/>
            <person name="Hutchinson M.I."/>
            <person name="Powell A.J."/>
            <person name="Barry K."/>
            <person name="Miller A.N."/>
            <person name="Grigoriev I.V."/>
            <person name="Debuchy R."/>
            <person name="Gladieux P."/>
            <person name="Thoren M.H."/>
            <person name="Johannesson H."/>
        </authorList>
    </citation>
    <scope>NUCLEOTIDE SEQUENCE</scope>
    <source>
        <strain evidence="9">CBS 508.74</strain>
    </source>
</reference>
<name>A0AAN6TAR0_9PEZI</name>
<evidence type="ECO:0000256" key="6">
    <source>
        <dbReference type="ARBA" id="ARBA00023136"/>
    </source>
</evidence>
<feature type="transmembrane region" description="Helical" evidence="7">
    <location>
        <begin position="299"/>
        <end position="319"/>
    </location>
</feature>
<keyword evidence="5 7" id="KW-1133">Transmembrane helix</keyword>
<evidence type="ECO:0000313" key="10">
    <source>
        <dbReference type="Proteomes" id="UP001302812"/>
    </source>
</evidence>
<dbReference type="PROSITE" id="PS50850">
    <property type="entry name" value="MFS"/>
    <property type="match status" value="1"/>
</dbReference>
<evidence type="ECO:0000256" key="2">
    <source>
        <dbReference type="ARBA" id="ARBA00007520"/>
    </source>
</evidence>
<comment type="caution">
    <text evidence="9">The sequence shown here is derived from an EMBL/GenBank/DDBJ whole genome shotgun (WGS) entry which is preliminary data.</text>
</comment>
<keyword evidence="10" id="KW-1185">Reference proteome</keyword>
<keyword evidence="3" id="KW-0813">Transport</keyword>
<accession>A0AAN6TAR0</accession>
<dbReference type="RefSeq" id="XP_064667984.1">
    <property type="nucleotide sequence ID" value="XM_064812715.1"/>
</dbReference>
<feature type="transmembrane region" description="Helical" evidence="7">
    <location>
        <begin position="153"/>
        <end position="173"/>
    </location>
</feature>
<dbReference type="PANTHER" id="PTHR23501:SF49">
    <property type="entry name" value="MAJOR FACILITATOR SUPERFAMILY (MFS) PROFILE DOMAIN-CONTAINING PROTEIN"/>
    <property type="match status" value="1"/>
</dbReference>
<feature type="transmembrane region" description="Helical" evidence="7">
    <location>
        <begin position="122"/>
        <end position="141"/>
    </location>
</feature>
<keyword evidence="4 7" id="KW-0812">Transmembrane</keyword>
<proteinExistence type="inferred from homology"/>
<evidence type="ECO:0000259" key="8">
    <source>
        <dbReference type="PROSITE" id="PS50850"/>
    </source>
</evidence>
<dbReference type="EMBL" id="MU853350">
    <property type="protein sequence ID" value="KAK4110414.1"/>
    <property type="molecule type" value="Genomic_DNA"/>
</dbReference>
<feature type="transmembrane region" description="Helical" evidence="7">
    <location>
        <begin position="457"/>
        <end position="479"/>
    </location>
</feature>
<feature type="transmembrane region" description="Helical" evidence="7">
    <location>
        <begin position="266"/>
        <end position="287"/>
    </location>
</feature>
<evidence type="ECO:0000256" key="1">
    <source>
        <dbReference type="ARBA" id="ARBA00004141"/>
    </source>
</evidence>
<feature type="transmembrane region" description="Helical" evidence="7">
    <location>
        <begin position="326"/>
        <end position="344"/>
    </location>
</feature>
<dbReference type="AlphaFoldDB" id="A0AAN6TAR0"/>
<comment type="similarity">
    <text evidence="2">Belongs to the major facilitator superfamily. TCR/Tet family.</text>
</comment>
<feature type="transmembrane region" description="Helical" evidence="7">
    <location>
        <begin position="35"/>
        <end position="53"/>
    </location>
</feature>
<dbReference type="Pfam" id="PF07690">
    <property type="entry name" value="MFS_1"/>
    <property type="match status" value="1"/>
</dbReference>
<dbReference type="PRINTS" id="PR01036">
    <property type="entry name" value="TCRTETB"/>
</dbReference>
<dbReference type="InterPro" id="IPR011701">
    <property type="entry name" value="MFS"/>
</dbReference>
<dbReference type="Gene3D" id="1.20.1250.20">
    <property type="entry name" value="MFS general substrate transporter like domains"/>
    <property type="match status" value="2"/>
</dbReference>
<dbReference type="GO" id="GO:0022857">
    <property type="term" value="F:transmembrane transporter activity"/>
    <property type="evidence" value="ECO:0007669"/>
    <property type="project" value="InterPro"/>
</dbReference>
<keyword evidence="6 7" id="KW-0472">Membrane</keyword>
<dbReference type="GO" id="GO:0005886">
    <property type="term" value="C:plasma membrane"/>
    <property type="evidence" value="ECO:0007669"/>
    <property type="project" value="TreeGrafter"/>
</dbReference>
<feature type="transmembrane region" description="Helical" evidence="7">
    <location>
        <begin position="223"/>
        <end position="245"/>
    </location>
</feature>
<evidence type="ECO:0000313" key="9">
    <source>
        <dbReference type="EMBL" id="KAK4110414.1"/>
    </source>
</evidence>
<feature type="transmembrane region" description="Helical" evidence="7">
    <location>
        <begin position="387"/>
        <end position="408"/>
    </location>
</feature>
<evidence type="ECO:0000256" key="4">
    <source>
        <dbReference type="ARBA" id="ARBA00022692"/>
    </source>
</evidence>
<feature type="transmembrane region" description="Helical" evidence="7">
    <location>
        <begin position="194"/>
        <end position="211"/>
    </location>
</feature>
<dbReference type="GeneID" id="89936840"/>
<feature type="transmembrane region" description="Helical" evidence="7">
    <location>
        <begin position="90"/>
        <end position="115"/>
    </location>
</feature>
<evidence type="ECO:0000256" key="5">
    <source>
        <dbReference type="ARBA" id="ARBA00022989"/>
    </source>
</evidence>
<dbReference type="InterPro" id="IPR036259">
    <property type="entry name" value="MFS_trans_sf"/>
</dbReference>
<evidence type="ECO:0000256" key="7">
    <source>
        <dbReference type="SAM" id="Phobius"/>
    </source>
</evidence>
<dbReference type="FunFam" id="1.20.1250.20:FF:000196">
    <property type="entry name" value="MFS toxin efflux pump (AflT)"/>
    <property type="match status" value="1"/>
</dbReference>
<feature type="domain" description="Major facilitator superfamily (MFS) profile" evidence="8">
    <location>
        <begin position="1"/>
        <end position="488"/>
    </location>
</feature>
<feature type="transmembrane region" description="Helical" evidence="7">
    <location>
        <begin position="65"/>
        <end position="84"/>
    </location>
</feature>
<dbReference type="FunFam" id="1.20.1250.20:FF:000489">
    <property type="entry name" value="MFS general substrate transporter"/>
    <property type="match status" value="1"/>
</dbReference>
<reference evidence="9" key="1">
    <citation type="journal article" date="2023" name="Mol. Phylogenet. Evol.">
        <title>Genome-scale phylogeny and comparative genomics of the fungal order Sordariales.</title>
        <authorList>
            <person name="Hensen N."/>
            <person name="Bonometti L."/>
            <person name="Westerberg I."/>
            <person name="Brannstrom I.O."/>
            <person name="Guillou S."/>
            <person name="Cros-Aarteil S."/>
            <person name="Calhoun S."/>
            <person name="Haridas S."/>
            <person name="Kuo A."/>
            <person name="Mondo S."/>
            <person name="Pangilinan J."/>
            <person name="Riley R."/>
            <person name="LaButti K."/>
            <person name="Andreopoulos B."/>
            <person name="Lipzen A."/>
            <person name="Chen C."/>
            <person name="Yan M."/>
            <person name="Daum C."/>
            <person name="Ng V."/>
            <person name="Clum A."/>
            <person name="Steindorff A."/>
            <person name="Ohm R.A."/>
            <person name="Martin F."/>
            <person name="Silar P."/>
            <person name="Natvig D.O."/>
            <person name="Lalanne C."/>
            <person name="Gautier V."/>
            <person name="Ament-Velasquez S.L."/>
            <person name="Kruys A."/>
            <person name="Hutchinson M.I."/>
            <person name="Powell A.J."/>
            <person name="Barry K."/>
            <person name="Miller A.N."/>
            <person name="Grigoriev I.V."/>
            <person name="Debuchy R."/>
            <person name="Gladieux P."/>
            <person name="Hiltunen Thoren M."/>
            <person name="Johannesson H."/>
        </authorList>
    </citation>
    <scope>NUCLEOTIDE SEQUENCE</scope>
    <source>
        <strain evidence="9">CBS 508.74</strain>
    </source>
</reference>
<dbReference type="Proteomes" id="UP001302812">
    <property type="component" value="Unassembled WGS sequence"/>
</dbReference>
<organism evidence="9 10">
    <name type="scientific">Canariomyces notabilis</name>
    <dbReference type="NCBI Taxonomy" id="2074819"/>
    <lineage>
        <taxon>Eukaryota</taxon>
        <taxon>Fungi</taxon>
        <taxon>Dikarya</taxon>
        <taxon>Ascomycota</taxon>
        <taxon>Pezizomycotina</taxon>
        <taxon>Sordariomycetes</taxon>
        <taxon>Sordariomycetidae</taxon>
        <taxon>Sordariales</taxon>
        <taxon>Chaetomiaceae</taxon>
        <taxon>Canariomyces</taxon>
    </lineage>
</organism>
<sequence length="502" mass="54014">MIGLMLAVFLISIDRTIISTAIPYITHQFQSTPDIGWYGSAYMLTACAFQPLFGKIFMIFSVKKAYLVAMFLFELGSLLCGVAPDSTTLIVGRAIAGFGCAGITTGSFVVVAAAVPLRLRPIFMAVVGLMFGVGATTGPILGGVFTDLATWRWCFYINLPIGGLAVAAMMLFFNPKKKKCERRGFMERVMDLDIIGNILLLGACIMMFLAFEMTTQGVLWSSAQVIGLLSGCGVVSVIFIVWQWWKGEEALMPPRIITQRTVAASCAHSLTIYGALINFTFFLPVWFQAIRDVSALQSGVYMIPFFLVNAVFTLIAGIFVSKVGYVTPPAILGAAIGTVGLGMMTTLRVDATTAEWVGYQVLTSAGFGISIQQGFTAVQTVLTQDELAIGTAAVVAAQSLGAAVFLSVGNSVFQNQLLQATASRALPDIDIKKLIDSGAASFHHLVPPSQLPKLLQIYNSALMAVFTTTIPLGALAVFISCFMEWKSVKVDVEEKREVPVDN</sequence>
<dbReference type="CDD" id="cd17502">
    <property type="entry name" value="MFS_Azr1_MDR_like"/>
    <property type="match status" value="1"/>
</dbReference>
<gene>
    <name evidence="9" type="ORF">N656DRAFT_735602</name>
</gene>
<dbReference type="SUPFAM" id="SSF103473">
    <property type="entry name" value="MFS general substrate transporter"/>
    <property type="match status" value="1"/>
</dbReference>
<dbReference type="InterPro" id="IPR020846">
    <property type="entry name" value="MFS_dom"/>
</dbReference>
<comment type="subcellular location">
    <subcellularLocation>
        <location evidence="1">Membrane</location>
        <topology evidence="1">Multi-pass membrane protein</topology>
    </subcellularLocation>
</comment>
<protein>
    <submittedName>
        <fullName evidence="9">MFS general substrate transporter</fullName>
    </submittedName>
</protein>
<dbReference type="PANTHER" id="PTHR23501">
    <property type="entry name" value="MAJOR FACILITATOR SUPERFAMILY"/>
    <property type="match status" value="1"/>
</dbReference>
<evidence type="ECO:0000256" key="3">
    <source>
        <dbReference type="ARBA" id="ARBA00022448"/>
    </source>
</evidence>